<feature type="compositionally biased region" description="Basic and acidic residues" evidence="1">
    <location>
        <begin position="124"/>
        <end position="141"/>
    </location>
</feature>
<evidence type="ECO:0000313" key="3">
    <source>
        <dbReference type="Proteomes" id="UP001159427"/>
    </source>
</evidence>
<dbReference type="Proteomes" id="UP001159427">
    <property type="component" value="Unassembled WGS sequence"/>
</dbReference>
<organism evidence="2 3">
    <name type="scientific">Porites evermanni</name>
    <dbReference type="NCBI Taxonomy" id="104178"/>
    <lineage>
        <taxon>Eukaryota</taxon>
        <taxon>Metazoa</taxon>
        <taxon>Cnidaria</taxon>
        <taxon>Anthozoa</taxon>
        <taxon>Hexacorallia</taxon>
        <taxon>Scleractinia</taxon>
        <taxon>Fungiina</taxon>
        <taxon>Poritidae</taxon>
        <taxon>Porites</taxon>
    </lineage>
</organism>
<evidence type="ECO:0000256" key="1">
    <source>
        <dbReference type="SAM" id="MobiDB-lite"/>
    </source>
</evidence>
<proteinExistence type="predicted"/>
<feature type="region of interest" description="Disordered" evidence="1">
    <location>
        <begin position="106"/>
        <end position="162"/>
    </location>
</feature>
<keyword evidence="3" id="KW-1185">Reference proteome</keyword>
<gene>
    <name evidence="2" type="ORF">PEVE_00025671</name>
</gene>
<name>A0ABN8M6Q5_9CNID</name>
<feature type="compositionally biased region" description="Acidic residues" evidence="1">
    <location>
        <begin position="152"/>
        <end position="161"/>
    </location>
</feature>
<sequence length="216" mass="24261">MIGPSIVPWGNPELTEDYESSNIQVSGTVLQDEALKIAENWELKDSPLPMVCWSVVCEEGDVNSITFESWKEKSRKLIRGRKPENICNIDETGCFWEGLPEVSLNKKGSRCSGGKQSNQRNKSMRQESVDELRPYDRHLGDLKPSTGLYPNEIEEEDDPFGGEELSGLQELVTAMEASCTAEEFLAAEDEIDILKYALVSLTQQIQNGDKRQENKS</sequence>
<dbReference type="EMBL" id="CALNXI010000346">
    <property type="protein sequence ID" value="CAH3025308.1"/>
    <property type="molecule type" value="Genomic_DNA"/>
</dbReference>
<evidence type="ECO:0000313" key="2">
    <source>
        <dbReference type="EMBL" id="CAH3025308.1"/>
    </source>
</evidence>
<comment type="caution">
    <text evidence="2">The sequence shown here is derived from an EMBL/GenBank/DDBJ whole genome shotgun (WGS) entry which is preliminary data.</text>
</comment>
<protein>
    <submittedName>
        <fullName evidence="2">Uncharacterized protein</fullName>
    </submittedName>
</protein>
<reference evidence="2 3" key="1">
    <citation type="submission" date="2022-05" db="EMBL/GenBank/DDBJ databases">
        <authorList>
            <consortium name="Genoscope - CEA"/>
            <person name="William W."/>
        </authorList>
    </citation>
    <scope>NUCLEOTIDE SEQUENCE [LARGE SCALE GENOMIC DNA]</scope>
</reference>
<accession>A0ABN8M6Q5</accession>